<dbReference type="InterPro" id="IPR009333">
    <property type="entry name" value="DUF992"/>
</dbReference>
<dbReference type="Pfam" id="PF06186">
    <property type="entry name" value="DUF992"/>
    <property type="match status" value="1"/>
</dbReference>
<dbReference type="EMBL" id="JACIEC010000003">
    <property type="protein sequence ID" value="MBB4144360.1"/>
    <property type="molecule type" value="Genomic_DNA"/>
</dbReference>
<dbReference type="AlphaFoldDB" id="A0A7W6PT19"/>
<gene>
    <name evidence="2" type="ORF">GGQ72_002917</name>
</gene>
<name>A0A7W6PT19_9HYPH</name>
<evidence type="ECO:0000256" key="1">
    <source>
        <dbReference type="SAM" id="SignalP"/>
    </source>
</evidence>
<accession>A0A7W6PT19</accession>
<evidence type="ECO:0000313" key="2">
    <source>
        <dbReference type="EMBL" id="MBB4144360.1"/>
    </source>
</evidence>
<comment type="caution">
    <text evidence="2">The sequence shown here is derived from an EMBL/GenBank/DDBJ whole genome shotgun (WGS) entry which is preliminary data.</text>
</comment>
<reference evidence="2 3" key="1">
    <citation type="submission" date="2020-08" db="EMBL/GenBank/DDBJ databases">
        <title>Genomic Encyclopedia of Type Strains, Phase IV (KMG-IV): sequencing the most valuable type-strain genomes for metagenomic binning, comparative biology and taxonomic classification.</title>
        <authorList>
            <person name="Goeker M."/>
        </authorList>
    </citation>
    <scope>NUCLEOTIDE SEQUENCE [LARGE SCALE GENOMIC DNA]</scope>
    <source>
        <strain evidence="2 3">DSM 29514</strain>
    </source>
</reference>
<keyword evidence="1" id="KW-0732">Signal</keyword>
<dbReference type="RefSeq" id="WP_165131350.1">
    <property type="nucleotide sequence ID" value="NZ_CP049249.1"/>
</dbReference>
<feature type="chain" id="PRO_5030746399" description="DUF992 domain-containing protein" evidence="1">
    <location>
        <begin position="22"/>
        <end position="167"/>
    </location>
</feature>
<evidence type="ECO:0000313" key="3">
    <source>
        <dbReference type="Proteomes" id="UP000519897"/>
    </source>
</evidence>
<keyword evidence="3" id="KW-1185">Reference proteome</keyword>
<protein>
    <recommendedName>
        <fullName evidence="4">DUF992 domain-containing protein</fullName>
    </recommendedName>
</protein>
<proteinExistence type="predicted"/>
<dbReference type="Proteomes" id="UP000519897">
    <property type="component" value="Unassembled WGS sequence"/>
</dbReference>
<evidence type="ECO:0008006" key="4">
    <source>
        <dbReference type="Google" id="ProtNLM"/>
    </source>
</evidence>
<sequence>MKKIILLATIASLAATPAAFAASGKASRAQAAEPGQRIGALSCEIEGGVGLILGSSKKVQCQFRQQNGKVERYTGSIGKLGLDIGVTGKTYLNWVVVSTAASRIGEGSLAGSYVGASASAAAGVGVGANALIGGNSRNFALQPVSAQVGTGLNVAAGVSRLQLNHAG</sequence>
<organism evidence="2 3">
    <name type="scientific">Rhizobium rhizoryzae</name>
    <dbReference type="NCBI Taxonomy" id="451876"/>
    <lineage>
        <taxon>Bacteria</taxon>
        <taxon>Pseudomonadati</taxon>
        <taxon>Pseudomonadota</taxon>
        <taxon>Alphaproteobacteria</taxon>
        <taxon>Hyphomicrobiales</taxon>
        <taxon>Rhizobiaceae</taxon>
        <taxon>Rhizobium/Agrobacterium group</taxon>
        <taxon>Rhizobium</taxon>
    </lineage>
</organism>
<feature type="signal peptide" evidence="1">
    <location>
        <begin position="1"/>
        <end position="21"/>
    </location>
</feature>